<accession>A0A131YKS8</accession>
<dbReference type="EMBL" id="GEDV01010036">
    <property type="protein sequence ID" value="JAP78521.1"/>
    <property type="molecule type" value="Transcribed_RNA"/>
</dbReference>
<proteinExistence type="predicted"/>
<sequence>MYTKYRSSSPACRRCGAEETLEHIICSCPALAGERCEMVRRYRLLGFPATTVEDFLFPARSRIAALRAFLKFAVPAELDAL</sequence>
<reference evidence="1" key="1">
    <citation type="journal article" date="2016" name="Ticks Tick Borne Dis.">
        <title>De novo assembly and annotation of the salivary gland transcriptome of Rhipicephalus appendiculatus male and female ticks during blood feeding.</title>
        <authorList>
            <person name="de Castro M.H."/>
            <person name="de Klerk D."/>
            <person name="Pienaar R."/>
            <person name="Latif A.A."/>
            <person name="Rees D.J."/>
            <person name="Mans B.J."/>
        </authorList>
    </citation>
    <scope>NUCLEOTIDE SEQUENCE</scope>
    <source>
        <tissue evidence="1">Salivary glands</tissue>
    </source>
</reference>
<evidence type="ECO:0000313" key="1">
    <source>
        <dbReference type="EMBL" id="JAP78521.1"/>
    </source>
</evidence>
<organism evidence="1">
    <name type="scientific">Rhipicephalus appendiculatus</name>
    <name type="common">Brown ear tick</name>
    <dbReference type="NCBI Taxonomy" id="34631"/>
    <lineage>
        <taxon>Eukaryota</taxon>
        <taxon>Metazoa</taxon>
        <taxon>Ecdysozoa</taxon>
        <taxon>Arthropoda</taxon>
        <taxon>Chelicerata</taxon>
        <taxon>Arachnida</taxon>
        <taxon>Acari</taxon>
        <taxon>Parasitiformes</taxon>
        <taxon>Ixodida</taxon>
        <taxon>Ixodoidea</taxon>
        <taxon>Ixodidae</taxon>
        <taxon>Rhipicephalinae</taxon>
        <taxon>Rhipicephalus</taxon>
        <taxon>Rhipicephalus</taxon>
    </lineage>
</organism>
<dbReference type="AlphaFoldDB" id="A0A131YKS8"/>
<name>A0A131YKS8_RHIAP</name>
<protein>
    <submittedName>
        <fullName evidence="1">Tick transposon</fullName>
    </submittedName>
</protein>